<name>A0A383EK59_9ZZZZ</name>
<dbReference type="AlphaFoldDB" id="A0A383EK59"/>
<organism evidence="1">
    <name type="scientific">marine metagenome</name>
    <dbReference type="NCBI Taxonomy" id="408172"/>
    <lineage>
        <taxon>unclassified sequences</taxon>
        <taxon>metagenomes</taxon>
        <taxon>ecological metagenomes</taxon>
    </lineage>
</organism>
<dbReference type="SUPFAM" id="SSF56281">
    <property type="entry name" value="Metallo-hydrolase/oxidoreductase"/>
    <property type="match status" value="1"/>
</dbReference>
<protein>
    <recommendedName>
        <fullName evidence="2">Metallo-beta-lactamase domain-containing protein</fullName>
    </recommendedName>
</protein>
<gene>
    <name evidence="1" type="ORF">METZ01_LOCUS509985</name>
</gene>
<sequence>MTNITFYGGVKDIGGNKFLVDDKGTKIFMDFGMSFTEEGKFFAQFLNARTSNSLIDMFELGILPKIKGLYRRDYAKHMGFGGDEDTEFDAVLLTHAHVDHCAYIRYLRPDIPIYCSEESKLIMQNFDETGGAEYLTLKEKFKVYQNTKGEMGRMSGEKVRVPRE</sequence>
<feature type="non-terminal residue" evidence="1">
    <location>
        <position position="164"/>
    </location>
</feature>
<reference evidence="1" key="1">
    <citation type="submission" date="2018-05" db="EMBL/GenBank/DDBJ databases">
        <authorList>
            <person name="Lanie J.A."/>
            <person name="Ng W.-L."/>
            <person name="Kazmierczak K.M."/>
            <person name="Andrzejewski T.M."/>
            <person name="Davidsen T.M."/>
            <person name="Wayne K.J."/>
            <person name="Tettelin H."/>
            <person name="Glass J.I."/>
            <person name="Rusch D."/>
            <person name="Podicherti R."/>
            <person name="Tsui H.-C.T."/>
            <person name="Winkler M.E."/>
        </authorList>
    </citation>
    <scope>NUCLEOTIDE SEQUENCE</scope>
</reference>
<dbReference type="InterPro" id="IPR036866">
    <property type="entry name" value="RibonucZ/Hydroxyglut_hydro"/>
</dbReference>
<accession>A0A383EK59</accession>
<evidence type="ECO:0008006" key="2">
    <source>
        <dbReference type="Google" id="ProtNLM"/>
    </source>
</evidence>
<dbReference type="Gene3D" id="3.60.15.10">
    <property type="entry name" value="Ribonuclease Z/Hydroxyacylglutathione hydrolase-like"/>
    <property type="match status" value="1"/>
</dbReference>
<dbReference type="EMBL" id="UINC01226585">
    <property type="protein sequence ID" value="SVE57131.1"/>
    <property type="molecule type" value="Genomic_DNA"/>
</dbReference>
<proteinExistence type="predicted"/>
<evidence type="ECO:0000313" key="1">
    <source>
        <dbReference type="EMBL" id="SVE57131.1"/>
    </source>
</evidence>